<evidence type="ECO:0000256" key="1">
    <source>
        <dbReference type="SAM" id="MobiDB-lite"/>
    </source>
</evidence>
<dbReference type="InterPro" id="IPR013103">
    <property type="entry name" value="RVT_2"/>
</dbReference>
<dbReference type="EMBL" id="BKCJ010004259">
    <property type="protein sequence ID" value="GEU59956.1"/>
    <property type="molecule type" value="Genomic_DNA"/>
</dbReference>
<dbReference type="InterPro" id="IPR025724">
    <property type="entry name" value="GAG-pre-integrase_dom"/>
</dbReference>
<dbReference type="SUPFAM" id="SSF53098">
    <property type="entry name" value="Ribonuclease H-like"/>
    <property type="match status" value="1"/>
</dbReference>
<sequence length="1069" mass="122454">MRLGHAGEESLNLLMKQGLLKGLSSCKLDLYENCISEKTTMVKFRTSFHKTQDNGEEYKNDLFKKFCEDEGIVMHFTDRHTSQQNGVAERMNQTLLEKVRCMLSNAGLGKEFWAEAVTYTCHLINRLPSTAIDGKTPFEKCGSRLGERELEDCHEQRNAVTLEESDMGVDQPPKREEDNWIHIGKEGIDYIEVFSLVVKHSSIRILLALVVQLDLELVQTDVKTAFLHGDLEEEIYMVQPEGFKVAKKAHEVCKRHKSVYGLKQSPRKCPAMSLKDDEERAYMEKVPNVNVVGSLMYATIYTRPDISHVVGMVSRYMHNLGKGHWQVVEWILRYIHNTVDVGIVFEHGTLVSWKSTLQSTTALSTTEAEYMAMTEAVKEVIWLQGLLDELGINQKFITMYSNSQSTIHLVKNQVYHVRTKHIDVRYHFIQEILEEGGVRIQKTPPKMVDDEIEEWIFAKVEIYKNNNMHGMGKTVNEIHAMLKLHEDTLPYKHANLALHVIRAGRVQKNQKNKPHKAAKGGHGKGKSKMLYAPNNVPFAPKPKTPPPPKKDNPAKDAICHQHGYGTHICITTQGLRGSKKLKLGALSLYTGDRHRAAVEAIRTYHLELLCGLVIFLNNCYYSPSITRGVILVSRLFDDSFINRFDENNVISVSKNNLIYFMAIPRDGIFEIDMSCSNTNDSSMYAISNKRAKINLDSSLLRHCRLGHISKKRIEKLQHDRLFNYVDIESLGKYVSCMSGKMSRKPYSHQVERAKDLLRLIHTDKHKYEVFKTFKVFQKEVENQLGKTIKSLRSDRRDLKASGSVEDLELIQEEDTNPSLDTSLDHEEDDQEIDKPRRFDNEIKKFGFTHNRDEPCVYQKASGSYVVVVILYVNDILLMKNNIPMLQDVKSYLGRSFAMKDFGDAAYILGIKIYRDSSKWLIGLCQSSYIEKILKRYYMENSKRGTIPMQEKLKLNAEYIAAFDASKEALWIRKFISELGIIHTIKEPISMYYDNTGAIAIAKDDGVTKGARHFRAKVHYLRKAIKFDDVKIEKVNTDDNLADPFTKALAFPKHSELTRNIIMLPASSFM</sequence>
<evidence type="ECO:0000259" key="2">
    <source>
        <dbReference type="PROSITE" id="PS50994"/>
    </source>
</evidence>
<feature type="domain" description="Integrase catalytic" evidence="2">
    <location>
        <begin position="53"/>
        <end position="145"/>
    </location>
</feature>
<dbReference type="Pfam" id="PF07727">
    <property type="entry name" value="RVT_2"/>
    <property type="match status" value="2"/>
</dbReference>
<evidence type="ECO:0000313" key="3">
    <source>
        <dbReference type="EMBL" id="GEU59956.1"/>
    </source>
</evidence>
<name>A0A6L2LDW0_TANCI</name>
<proteinExistence type="predicted"/>
<dbReference type="PANTHER" id="PTHR11439">
    <property type="entry name" value="GAG-POL-RELATED RETROTRANSPOSON"/>
    <property type="match status" value="1"/>
</dbReference>
<dbReference type="GO" id="GO:0003676">
    <property type="term" value="F:nucleic acid binding"/>
    <property type="evidence" value="ECO:0007669"/>
    <property type="project" value="InterPro"/>
</dbReference>
<protein>
    <submittedName>
        <fullName evidence="3">Retrovirus-related Pol polyprotein from transposon TNT 1-94</fullName>
    </submittedName>
</protein>
<dbReference type="InterPro" id="IPR036397">
    <property type="entry name" value="RNaseH_sf"/>
</dbReference>
<dbReference type="Gene3D" id="3.30.420.10">
    <property type="entry name" value="Ribonuclease H-like superfamily/Ribonuclease H"/>
    <property type="match status" value="1"/>
</dbReference>
<feature type="region of interest" description="Disordered" evidence="1">
    <location>
        <begin position="507"/>
        <end position="553"/>
    </location>
</feature>
<accession>A0A6L2LDW0</accession>
<feature type="compositionally biased region" description="Basic residues" evidence="1">
    <location>
        <begin position="508"/>
        <end position="527"/>
    </location>
</feature>
<organism evidence="3">
    <name type="scientific">Tanacetum cinerariifolium</name>
    <name type="common">Dalmatian daisy</name>
    <name type="synonym">Chrysanthemum cinerariifolium</name>
    <dbReference type="NCBI Taxonomy" id="118510"/>
    <lineage>
        <taxon>Eukaryota</taxon>
        <taxon>Viridiplantae</taxon>
        <taxon>Streptophyta</taxon>
        <taxon>Embryophyta</taxon>
        <taxon>Tracheophyta</taxon>
        <taxon>Spermatophyta</taxon>
        <taxon>Magnoliopsida</taxon>
        <taxon>eudicotyledons</taxon>
        <taxon>Gunneridae</taxon>
        <taxon>Pentapetalae</taxon>
        <taxon>asterids</taxon>
        <taxon>campanulids</taxon>
        <taxon>Asterales</taxon>
        <taxon>Asteraceae</taxon>
        <taxon>Asteroideae</taxon>
        <taxon>Anthemideae</taxon>
        <taxon>Anthemidinae</taxon>
        <taxon>Tanacetum</taxon>
    </lineage>
</organism>
<dbReference type="PROSITE" id="PS50994">
    <property type="entry name" value="INTEGRASE"/>
    <property type="match status" value="1"/>
</dbReference>
<dbReference type="AlphaFoldDB" id="A0A6L2LDW0"/>
<gene>
    <name evidence="3" type="ORF">Tci_031934</name>
</gene>
<dbReference type="CDD" id="cd09272">
    <property type="entry name" value="RNase_HI_RT_Ty1"/>
    <property type="match status" value="2"/>
</dbReference>
<dbReference type="InterPro" id="IPR012337">
    <property type="entry name" value="RNaseH-like_sf"/>
</dbReference>
<reference evidence="3" key="1">
    <citation type="journal article" date="2019" name="Sci. Rep.">
        <title>Draft genome of Tanacetum cinerariifolium, the natural source of mosquito coil.</title>
        <authorList>
            <person name="Yamashiro T."/>
            <person name="Shiraishi A."/>
            <person name="Satake H."/>
            <person name="Nakayama K."/>
        </authorList>
    </citation>
    <scope>NUCLEOTIDE SEQUENCE</scope>
</reference>
<dbReference type="InterPro" id="IPR001584">
    <property type="entry name" value="Integrase_cat-core"/>
</dbReference>
<dbReference type="Pfam" id="PF13976">
    <property type="entry name" value="gag_pre-integrs"/>
    <property type="match status" value="1"/>
</dbReference>
<comment type="caution">
    <text evidence="3">The sequence shown here is derived from an EMBL/GenBank/DDBJ whole genome shotgun (WGS) entry which is preliminary data.</text>
</comment>
<dbReference type="GO" id="GO:0015074">
    <property type="term" value="P:DNA integration"/>
    <property type="evidence" value="ECO:0007669"/>
    <property type="project" value="InterPro"/>
</dbReference>
<dbReference type="PANTHER" id="PTHR11439:SF467">
    <property type="entry name" value="INTEGRASE CATALYTIC DOMAIN-CONTAINING PROTEIN"/>
    <property type="match status" value="1"/>
</dbReference>